<dbReference type="STRING" id="624147.SAMN04487970_1001318"/>
<sequence>MAKGEESLKVRILDVNYIIDGKLSVTSTKMFYEQRNKDEMRSIHYEVQLNNQRFRSKASDVTEFAIKNLQKELPTNISIACCQSCRHGNFCPYGDDDDEVYCLKDKKPNSKGDVVELFSTQDKSMKSRSRKLLDFCNDYKIMAHTEYYTYNDWGL</sequence>
<accession>A0A1G4PA17</accession>
<keyword evidence="2" id="KW-1185">Reference proteome</keyword>
<name>A0A1G4PA17_9BACL</name>
<gene>
    <name evidence="1" type="ORF">SAMN04487970_1001318</name>
</gene>
<dbReference type="Proteomes" id="UP000198601">
    <property type="component" value="Unassembled WGS sequence"/>
</dbReference>
<evidence type="ECO:0000313" key="1">
    <source>
        <dbReference type="EMBL" id="SCW29025.1"/>
    </source>
</evidence>
<evidence type="ECO:0000313" key="2">
    <source>
        <dbReference type="Proteomes" id="UP000198601"/>
    </source>
</evidence>
<protein>
    <submittedName>
        <fullName evidence="1">Uncharacterized protein</fullName>
    </submittedName>
</protein>
<organism evidence="1 2">
    <name type="scientific">Paenibacillus tianmuensis</name>
    <dbReference type="NCBI Taxonomy" id="624147"/>
    <lineage>
        <taxon>Bacteria</taxon>
        <taxon>Bacillati</taxon>
        <taxon>Bacillota</taxon>
        <taxon>Bacilli</taxon>
        <taxon>Bacillales</taxon>
        <taxon>Paenibacillaceae</taxon>
        <taxon>Paenibacillus</taxon>
    </lineage>
</organism>
<dbReference type="AlphaFoldDB" id="A0A1G4PA17"/>
<proteinExistence type="predicted"/>
<dbReference type="EMBL" id="FMTT01000001">
    <property type="protein sequence ID" value="SCW29025.1"/>
    <property type="molecule type" value="Genomic_DNA"/>
</dbReference>
<reference evidence="2" key="1">
    <citation type="submission" date="2016-10" db="EMBL/GenBank/DDBJ databases">
        <authorList>
            <person name="Varghese N."/>
            <person name="Submissions S."/>
        </authorList>
    </citation>
    <scope>NUCLEOTIDE SEQUENCE [LARGE SCALE GENOMIC DNA]</scope>
    <source>
        <strain evidence="2">CGMCC 1.8946</strain>
    </source>
</reference>